<organism evidence="2">
    <name type="scientific">Homalodisca liturata</name>
    <dbReference type="NCBI Taxonomy" id="320908"/>
    <lineage>
        <taxon>Eukaryota</taxon>
        <taxon>Metazoa</taxon>
        <taxon>Ecdysozoa</taxon>
        <taxon>Arthropoda</taxon>
        <taxon>Hexapoda</taxon>
        <taxon>Insecta</taxon>
        <taxon>Pterygota</taxon>
        <taxon>Neoptera</taxon>
        <taxon>Paraneoptera</taxon>
        <taxon>Hemiptera</taxon>
        <taxon>Auchenorrhyncha</taxon>
        <taxon>Membracoidea</taxon>
        <taxon>Cicadellidae</taxon>
        <taxon>Cicadellinae</taxon>
        <taxon>Proconiini</taxon>
        <taxon>Homalodisca</taxon>
    </lineage>
</organism>
<protein>
    <submittedName>
        <fullName evidence="2">Uncharacterized protein</fullName>
    </submittedName>
</protein>
<dbReference type="EMBL" id="GECU01002183">
    <property type="protein sequence ID" value="JAT05524.1"/>
    <property type="molecule type" value="Transcribed_RNA"/>
</dbReference>
<evidence type="ECO:0000256" key="1">
    <source>
        <dbReference type="SAM" id="MobiDB-lite"/>
    </source>
</evidence>
<gene>
    <name evidence="2" type="ORF">g.4146</name>
</gene>
<reference evidence="2" key="1">
    <citation type="submission" date="2015-11" db="EMBL/GenBank/DDBJ databases">
        <title>De novo transcriptome assembly of four potential Pierce s Disease insect vectors from Arizona vineyards.</title>
        <authorList>
            <person name="Tassone E.E."/>
        </authorList>
    </citation>
    <scope>NUCLEOTIDE SEQUENCE</scope>
</reference>
<feature type="compositionally biased region" description="Basic and acidic residues" evidence="1">
    <location>
        <begin position="57"/>
        <end position="66"/>
    </location>
</feature>
<evidence type="ECO:0000313" key="2">
    <source>
        <dbReference type="EMBL" id="JAT05524.1"/>
    </source>
</evidence>
<name>A0A1B6K2Y3_9HEMI</name>
<accession>A0A1B6K2Y3</accession>
<feature type="region of interest" description="Disordered" evidence="1">
    <location>
        <begin position="38"/>
        <end position="70"/>
    </location>
</feature>
<sequence>SDSTQLVQTHKSNLLHGENYGVSIHGGSYGTILSSLGCSQVNSSPPKKQTSKSKERRRIDHYHGPERLPPGRRLSPLLWTMVVNDLLTKAEKRGTTLAKMGVESIMVH</sequence>
<proteinExistence type="predicted"/>
<feature type="non-terminal residue" evidence="2">
    <location>
        <position position="1"/>
    </location>
</feature>
<dbReference type="AlphaFoldDB" id="A0A1B6K2Y3"/>